<name>A0A4U9D4V7_RAOTE</name>
<reference evidence="2 3" key="1">
    <citation type="submission" date="2019-04" db="EMBL/GenBank/DDBJ databases">
        <authorList>
            <consortium name="Pathogen Informatics"/>
        </authorList>
    </citation>
    <scope>NUCLEOTIDE SEQUENCE [LARGE SCALE GENOMIC DNA]</scope>
    <source>
        <strain evidence="2 3">NCTC9185</strain>
    </source>
</reference>
<evidence type="ECO:0000313" key="2">
    <source>
        <dbReference type="EMBL" id="VTN11188.1"/>
    </source>
</evidence>
<dbReference type="GO" id="GO:0016829">
    <property type="term" value="F:lyase activity"/>
    <property type="evidence" value="ECO:0007669"/>
    <property type="project" value="UniProtKB-KW"/>
</dbReference>
<protein>
    <submittedName>
        <fullName evidence="2">Formate hydrogenlyase subunit 3</fullName>
    </submittedName>
</protein>
<keyword evidence="1" id="KW-1133">Transmembrane helix</keyword>
<dbReference type="EMBL" id="CABDVU010000001">
    <property type="protein sequence ID" value="VTN11188.1"/>
    <property type="molecule type" value="Genomic_DNA"/>
</dbReference>
<dbReference type="AlphaFoldDB" id="A0A4U9D4V7"/>
<evidence type="ECO:0000256" key="1">
    <source>
        <dbReference type="SAM" id="Phobius"/>
    </source>
</evidence>
<proteinExistence type="predicted"/>
<sequence length="71" mass="7477">MIGGVAAPWLLPLVGGVVPAQAQVASVVSQPPIAILLIACPLLPLLLMIFLQRRPPAVTLPRRGLGLRLRP</sequence>
<evidence type="ECO:0000313" key="3">
    <source>
        <dbReference type="Proteomes" id="UP000339249"/>
    </source>
</evidence>
<keyword evidence="2" id="KW-0456">Lyase</keyword>
<keyword evidence="1" id="KW-0812">Transmembrane</keyword>
<keyword evidence="1" id="KW-0472">Membrane</keyword>
<accession>A0A4U9D4V7</accession>
<gene>
    <name evidence="2" type="ORF">NCTC9185_03137</name>
</gene>
<organism evidence="2 3">
    <name type="scientific">Raoultella terrigena</name>
    <name type="common">Klebsiella terrigena</name>
    <dbReference type="NCBI Taxonomy" id="577"/>
    <lineage>
        <taxon>Bacteria</taxon>
        <taxon>Pseudomonadati</taxon>
        <taxon>Pseudomonadota</taxon>
        <taxon>Gammaproteobacteria</taxon>
        <taxon>Enterobacterales</taxon>
        <taxon>Enterobacteriaceae</taxon>
        <taxon>Klebsiella/Raoultella group</taxon>
        <taxon>Raoultella</taxon>
    </lineage>
</organism>
<dbReference type="Proteomes" id="UP000339249">
    <property type="component" value="Unassembled WGS sequence"/>
</dbReference>
<feature type="transmembrane region" description="Helical" evidence="1">
    <location>
        <begin position="32"/>
        <end position="51"/>
    </location>
</feature>